<evidence type="ECO:0000313" key="2">
    <source>
        <dbReference type="EMBL" id="AKU98686.1"/>
    </source>
</evidence>
<dbReference type="KEGG" id="llu:AKJ09_05350"/>
<name>A0A0K1PZ61_9BACT</name>
<proteinExistence type="predicted"/>
<gene>
    <name evidence="2" type="ORF">AKJ09_05350</name>
</gene>
<keyword evidence="3" id="KW-1185">Reference proteome</keyword>
<sequence length="272" mass="28399">MVTRQRCAFALTLGLLGGCGLIVDTNGLSGGGPDTASEAEAGTPNVEPPAPDAQADSTFDASVPYCASRTNALFCDDFDRTTPLAALWDSTTLPGDIGMIASSYYDSAPSSLALVADAAAAPLAYLSLRKVVPVGSSAVTFRFHFRTDRAGNGPSVIQFKYDSGFGYYAYLGETMNVRVGGPVPETNVGNALIGVNRWRLIEFLLEPPAVTGAGYGRLTVKVDGAEAIAPLALDPAANAYFTTNAAIDVGILYLPSGSWSGWLDDVEIESKP</sequence>
<protein>
    <submittedName>
        <fullName evidence="2">Uncharacterized protein</fullName>
    </submittedName>
</protein>
<dbReference type="EMBL" id="CP012333">
    <property type="protein sequence ID" value="AKU98686.1"/>
    <property type="molecule type" value="Genomic_DNA"/>
</dbReference>
<dbReference type="RefSeq" id="WP_146649659.1">
    <property type="nucleotide sequence ID" value="NZ_CP012333.1"/>
</dbReference>
<evidence type="ECO:0000256" key="1">
    <source>
        <dbReference type="SAM" id="MobiDB-lite"/>
    </source>
</evidence>
<dbReference type="PROSITE" id="PS51257">
    <property type="entry name" value="PROKAR_LIPOPROTEIN"/>
    <property type="match status" value="1"/>
</dbReference>
<reference evidence="2 3" key="1">
    <citation type="submission" date="2015-08" db="EMBL/GenBank/DDBJ databases">
        <authorList>
            <person name="Babu N.S."/>
            <person name="Beckwith C.J."/>
            <person name="Beseler K.G."/>
            <person name="Brison A."/>
            <person name="Carone J.V."/>
            <person name="Caskin T.P."/>
            <person name="Diamond M."/>
            <person name="Durham M.E."/>
            <person name="Foxe J.M."/>
            <person name="Go M."/>
            <person name="Henderson B.A."/>
            <person name="Jones I.B."/>
            <person name="McGettigan J.A."/>
            <person name="Micheletti S.J."/>
            <person name="Nasrallah M.E."/>
            <person name="Ortiz D."/>
            <person name="Piller C.R."/>
            <person name="Privatt S.R."/>
            <person name="Schneider S.L."/>
            <person name="Sharp S."/>
            <person name="Smith T.C."/>
            <person name="Stanton J.D."/>
            <person name="Ullery H.E."/>
            <person name="Wilson R.J."/>
            <person name="Serrano M.G."/>
            <person name="Buck G."/>
            <person name="Lee V."/>
            <person name="Wang Y."/>
            <person name="Carvalho R."/>
            <person name="Voegtly L."/>
            <person name="Shi R."/>
            <person name="Duckworth R."/>
            <person name="Johnson A."/>
            <person name="Loviza R."/>
            <person name="Walstead R."/>
            <person name="Shah Z."/>
            <person name="Kiflezghi M."/>
            <person name="Wade K."/>
            <person name="Ball S.L."/>
            <person name="Bradley K.W."/>
            <person name="Asai D.J."/>
            <person name="Bowman C.A."/>
            <person name="Russell D.A."/>
            <person name="Pope W.H."/>
            <person name="Jacobs-Sera D."/>
            <person name="Hendrix R.W."/>
            <person name="Hatfull G.F."/>
        </authorList>
    </citation>
    <scope>NUCLEOTIDE SEQUENCE [LARGE SCALE GENOMIC DNA]</scope>
    <source>
        <strain evidence="2 3">DSM 27648</strain>
    </source>
</reference>
<dbReference type="Proteomes" id="UP000064967">
    <property type="component" value="Chromosome"/>
</dbReference>
<feature type="region of interest" description="Disordered" evidence="1">
    <location>
        <begin position="31"/>
        <end position="54"/>
    </location>
</feature>
<dbReference type="AlphaFoldDB" id="A0A0K1PZ61"/>
<accession>A0A0K1PZ61</accession>
<evidence type="ECO:0000313" key="3">
    <source>
        <dbReference type="Proteomes" id="UP000064967"/>
    </source>
</evidence>
<organism evidence="2 3">
    <name type="scientific">Labilithrix luteola</name>
    <dbReference type="NCBI Taxonomy" id="1391654"/>
    <lineage>
        <taxon>Bacteria</taxon>
        <taxon>Pseudomonadati</taxon>
        <taxon>Myxococcota</taxon>
        <taxon>Polyangia</taxon>
        <taxon>Polyangiales</taxon>
        <taxon>Labilitrichaceae</taxon>
        <taxon>Labilithrix</taxon>
    </lineage>
</organism>